<sequence length="329" mass="34850">MRAMVIQRFGGPDVFEEMTQARPTVTPNSVLIRVAATSVNPIDTKIRAGAVPHLAPPFPAILHGDVAGVVEEVGQGVTHLQVGDEVYACTRNGALADYLLVPAASVAKKPPSLSFEEAAALPLVTLTAWEALFDRLNLQAGQRILVHGGTGGVGHVAVQLAKAAGAVVHTTVSTPEKAQIAKELGADAVINYREETVDEYVNKYTDGAGFDLVFDTVGGDNLDRSFAAVKTGGSVAAIAARSTHDLTPLHNKGLTLHVIFLMLPLLSGKGLERHGQVLRELVPLVEQGRVKPLLDGTSYTFRDVAQAHQRLASGQALGKITLANERFRA</sequence>
<dbReference type="PANTHER" id="PTHR44154:SF1">
    <property type="entry name" value="QUINONE OXIDOREDUCTASE"/>
    <property type="match status" value="1"/>
</dbReference>
<keyword evidence="4" id="KW-1185">Reference proteome</keyword>
<dbReference type="Pfam" id="PF00107">
    <property type="entry name" value="ADH_zinc_N"/>
    <property type="match status" value="1"/>
</dbReference>
<dbReference type="AlphaFoldDB" id="A0AA45WJL4"/>
<dbReference type="Gene3D" id="3.40.50.720">
    <property type="entry name" value="NAD(P)-binding Rossmann-like Domain"/>
    <property type="match status" value="1"/>
</dbReference>
<comment type="caution">
    <text evidence="3">The sequence shown here is derived from an EMBL/GenBank/DDBJ whole genome shotgun (WGS) entry which is preliminary data.</text>
</comment>
<dbReference type="SMART" id="SM00829">
    <property type="entry name" value="PKS_ER"/>
    <property type="match status" value="1"/>
</dbReference>
<dbReference type="EMBL" id="FXTU01000001">
    <property type="protein sequence ID" value="SMP03703.1"/>
    <property type="molecule type" value="Genomic_DNA"/>
</dbReference>
<dbReference type="Pfam" id="PF08240">
    <property type="entry name" value="ADH_N"/>
    <property type="match status" value="1"/>
</dbReference>
<dbReference type="SUPFAM" id="SSF50129">
    <property type="entry name" value="GroES-like"/>
    <property type="match status" value="1"/>
</dbReference>
<dbReference type="PANTHER" id="PTHR44154">
    <property type="entry name" value="QUINONE OXIDOREDUCTASE"/>
    <property type="match status" value="1"/>
</dbReference>
<dbReference type="InterPro" id="IPR020843">
    <property type="entry name" value="ER"/>
</dbReference>
<keyword evidence="1" id="KW-0521">NADP</keyword>
<organism evidence="3 4">
    <name type="scientific">Laceyella tengchongensis</name>
    <dbReference type="NCBI Taxonomy" id="574699"/>
    <lineage>
        <taxon>Bacteria</taxon>
        <taxon>Bacillati</taxon>
        <taxon>Bacillota</taxon>
        <taxon>Bacilli</taxon>
        <taxon>Bacillales</taxon>
        <taxon>Thermoactinomycetaceae</taxon>
        <taxon>Laceyella</taxon>
    </lineage>
</organism>
<proteinExistence type="predicted"/>
<gene>
    <name evidence="3" type="ORF">SAMN06265361_101473</name>
</gene>
<accession>A0AA45WJL4</accession>
<evidence type="ECO:0000259" key="2">
    <source>
        <dbReference type="SMART" id="SM00829"/>
    </source>
</evidence>
<dbReference type="InterPro" id="IPR013149">
    <property type="entry name" value="ADH-like_C"/>
</dbReference>
<evidence type="ECO:0000313" key="4">
    <source>
        <dbReference type="Proteomes" id="UP001157946"/>
    </source>
</evidence>
<name>A0AA45WJL4_9BACL</name>
<dbReference type="InterPro" id="IPR036291">
    <property type="entry name" value="NAD(P)-bd_dom_sf"/>
</dbReference>
<evidence type="ECO:0000313" key="3">
    <source>
        <dbReference type="EMBL" id="SMP03703.1"/>
    </source>
</evidence>
<evidence type="ECO:0000256" key="1">
    <source>
        <dbReference type="ARBA" id="ARBA00022857"/>
    </source>
</evidence>
<dbReference type="GO" id="GO:0016491">
    <property type="term" value="F:oxidoreductase activity"/>
    <property type="evidence" value="ECO:0007669"/>
    <property type="project" value="InterPro"/>
</dbReference>
<dbReference type="CDD" id="cd08272">
    <property type="entry name" value="MDR6"/>
    <property type="match status" value="1"/>
</dbReference>
<feature type="domain" description="Enoyl reductase (ER)" evidence="2">
    <location>
        <begin position="10"/>
        <end position="322"/>
    </location>
</feature>
<dbReference type="RefSeq" id="WP_154987666.1">
    <property type="nucleotide sequence ID" value="NZ_FXTU01000001.1"/>
</dbReference>
<dbReference type="SUPFAM" id="SSF51735">
    <property type="entry name" value="NAD(P)-binding Rossmann-fold domains"/>
    <property type="match status" value="1"/>
</dbReference>
<protein>
    <submittedName>
        <fullName evidence="3">NADPH2:quinone reductase</fullName>
    </submittedName>
</protein>
<dbReference type="InterPro" id="IPR013154">
    <property type="entry name" value="ADH-like_N"/>
</dbReference>
<dbReference type="Proteomes" id="UP001157946">
    <property type="component" value="Unassembled WGS sequence"/>
</dbReference>
<reference evidence="3" key="1">
    <citation type="submission" date="2017-05" db="EMBL/GenBank/DDBJ databases">
        <authorList>
            <person name="Varghese N."/>
            <person name="Submissions S."/>
        </authorList>
    </citation>
    <scope>NUCLEOTIDE SEQUENCE</scope>
    <source>
        <strain evidence="3">DSM 45262</strain>
    </source>
</reference>
<dbReference type="InterPro" id="IPR051603">
    <property type="entry name" value="Zinc-ADH_QOR/CCCR"/>
</dbReference>
<dbReference type="InterPro" id="IPR011032">
    <property type="entry name" value="GroES-like_sf"/>
</dbReference>
<dbReference type="Gene3D" id="3.90.180.10">
    <property type="entry name" value="Medium-chain alcohol dehydrogenases, catalytic domain"/>
    <property type="match status" value="1"/>
</dbReference>